<dbReference type="ChiTaRS" id="EXPH5">
    <property type="organism name" value="human"/>
</dbReference>
<reference evidence="1" key="1">
    <citation type="submission" date="2012-10" db="EMBL/GenBank/DDBJ databases">
        <title>Direct identification of alternative open reading frame translation products in human.</title>
        <authorList>
            <person name="Vanderperre B."/>
            <person name="Lucier J.-F."/>
            <person name="Motard J."/>
            <person name="Tremblay G."/>
            <person name="Vanderperre S."/>
            <person name="Wisztorski M."/>
            <person name="Salzet M."/>
            <person name="Boisvert F.-M."/>
            <person name="Roucou X."/>
        </authorList>
    </citation>
    <scope>NUCLEOTIDE SEQUENCE</scope>
</reference>
<sequence length="58" mass="6181">MNSLSTMGTVEDSDLFLNSPPVMEMKVGLIAAGQKQVPGLQYLYTDLSTMGSLGKNNS</sequence>
<protein>
    <submittedName>
        <fullName evidence="1">Alternative protein EXPH5</fullName>
    </submittedName>
</protein>
<evidence type="ECO:0000313" key="1">
    <source>
        <dbReference type="EMBL" id="CCO13724.1"/>
    </source>
</evidence>
<dbReference type="OrthoDB" id="9908998at2759"/>
<proteinExistence type="predicted"/>
<gene>
    <name evidence="1" type="primary">EXPH5</name>
</gene>
<accession>L0R5A7</accession>
<organism evidence="1">
    <name type="scientific">Homo sapiens</name>
    <name type="common">Human</name>
    <dbReference type="NCBI Taxonomy" id="9606"/>
    <lineage>
        <taxon>Eukaryota</taxon>
        <taxon>Metazoa</taxon>
        <taxon>Chordata</taxon>
        <taxon>Craniata</taxon>
        <taxon>Vertebrata</taxon>
        <taxon>Euteleostomi</taxon>
        <taxon>Mammalia</taxon>
        <taxon>Eutheria</taxon>
        <taxon>Euarchontoglires</taxon>
        <taxon>Primates</taxon>
        <taxon>Haplorrhini</taxon>
        <taxon>Catarrhini</taxon>
        <taxon>Hominidae</taxon>
        <taxon>Homo</taxon>
    </lineage>
</organism>
<name>L0R5A7_HUMAN</name>
<dbReference type="AlphaFoldDB" id="L0R5A7"/>
<dbReference type="EMBL" id="HF548013">
    <property type="protein sequence ID" value="CCO13724.1"/>
    <property type="molecule type" value="Genomic_DNA"/>
</dbReference>